<dbReference type="GO" id="GO:0045037">
    <property type="term" value="P:protein import into chloroplast stroma"/>
    <property type="evidence" value="ECO:0007669"/>
    <property type="project" value="TreeGrafter"/>
</dbReference>
<accession>A0AAV7E4I3</accession>
<dbReference type="SUPFAM" id="SSF158682">
    <property type="entry name" value="TerB-like"/>
    <property type="match status" value="1"/>
</dbReference>
<name>A0AAV7E4I3_ARIFI</name>
<evidence type="ECO:0000313" key="2">
    <source>
        <dbReference type="EMBL" id="KAG9443719.1"/>
    </source>
</evidence>
<dbReference type="Proteomes" id="UP000825729">
    <property type="component" value="Unassembled WGS sequence"/>
</dbReference>
<organism evidence="2 3">
    <name type="scientific">Aristolochia fimbriata</name>
    <name type="common">White veined hardy Dutchman's pipe vine</name>
    <dbReference type="NCBI Taxonomy" id="158543"/>
    <lineage>
        <taxon>Eukaryota</taxon>
        <taxon>Viridiplantae</taxon>
        <taxon>Streptophyta</taxon>
        <taxon>Embryophyta</taxon>
        <taxon>Tracheophyta</taxon>
        <taxon>Spermatophyta</taxon>
        <taxon>Magnoliopsida</taxon>
        <taxon>Magnoliidae</taxon>
        <taxon>Piperales</taxon>
        <taxon>Aristolochiaceae</taxon>
        <taxon>Aristolochia</taxon>
    </lineage>
</organism>
<proteinExistence type="predicted"/>
<dbReference type="InterPro" id="IPR031610">
    <property type="entry name" value="TIC110"/>
</dbReference>
<reference evidence="2 3" key="1">
    <citation type="submission" date="2021-07" db="EMBL/GenBank/DDBJ databases">
        <title>The Aristolochia fimbriata genome: insights into angiosperm evolution, floral development and chemical biosynthesis.</title>
        <authorList>
            <person name="Jiao Y."/>
        </authorList>
    </citation>
    <scope>NUCLEOTIDE SEQUENCE [LARGE SCALE GENOMIC DNA]</scope>
    <source>
        <strain evidence="2">IBCAS-2021</strain>
        <tissue evidence="2">Leaf</tissue>
    </source>
</reference>
<dbReference type="Pfam" id="PF16940">
    <property type="entry name" value="Tic110"/>
    <property type="match status" value="2"/>
</dbReference>
<dbReference type="GO" id="GO:0061927">
    <property type="term" value="C:TOC-TIC supercomplex I"/>
    <property type="evidence" value="ECO:0007669"/>
    <property type="project" value="TreeGrafter"/>
</dbReference>
<dbReference type="PANTHER" id="PTHR34935">
    <property type="entry name" value="PROTEIN TIC110, CHLOROPLASTIC"/>
    <property type="match status" value="1"/>
</dbReference>
<feature type="region of interest" description="Disordered" evidence="1">
    <location>
        <begin position="258"/>
        <end position="283"/>
    </location>
</feature>
<dbReference type="InterPro" id="IPR029024">
    <property type="entry name" value="TerB-like"/>
</dbReference>
<evidence type="ECO:0000313" key="3">
    <source>
        <dbReference type="Proteomes" id="UP000825729"/>
    </source>
</evidence>
<keyword evidence="3" id="KW-1185">Reference proteome</keyword>
<dbReference type="PANTHER" id="PTHR34935:SF3">
    <property type="entry name" value="PROTEIN TIC110, CHLOROPLASTIC"/>
    <property type="match status" value="1"/>
</dbReference>
<sequence length="533" mass="59740">MLSSSPHVDSFAPGVGPVCLIGGEYDNDRKKDELKLLYRAYVAGCLSSGRMEESKLEALNHLKNIFGLEKWNIYRQKLQQSVADGELSEEDVAALQRLRVMLCIPQHTIDICGHLFEKVVKEAIAAGMDEYDADARDSVRKAYTWIAPHKGCCNADCQQSGMTPLSQPFRKIYSYFIFVSKVFLNYIQRSRAAGSRTERSKELKQLIAFNTLVVTELVADIKGESTETQPVEEPEKVKEEEVEEYEWESLQTLRKTRPNQELEAKLGKPSQTEITLKDDLPAREREGRPLQGLPAIRTASRGRLRVVPFGAQITTKKDDSEYLFLNQLGGILGLSRTEILAVHKNLAEQAFEKQAEVILADGRITKAQLDQLNEVQKQVGLPAEAAQQIIKRITTTKMAAAIETAVGRGQINIEQIRDLKEQNADSCENLFKKTVREMFSLGTGDFDEEEVSSLNDMLACDKAVPAETPLSWQVPEELVSLFAVYMNNNPPVPVEKLDRLQYLLGIPDSTVSELRDNPDRGLLGGDEEEAFVF</sequence>
<dbReference type="EMBL" id="JAINDJ010000006">
    <property type="protein sequence ID" value="KAG9443719.1"/>
    <property type="molecule type" value="Genomic_DNA"/>
</dbReference>
<evidence type="ECO:0000256" key="1">
    <source>
        <dbReference type="SAM" id="MobiDB-lite"/>
    </source>
</evidence>
<gene>
    <name evidence="2" type="ORF">H6P81_015059</name>
</gene>
<protein>
    <submittedName>
        <fullName evidence="2">Uncharacterized protein</fullName>
    </submittedName>
</protein>
<comment type="caution">
    <text evidence="2">The sequence shown here is derived from an EMBL/GenBank/DDBJ whole genome shotgun (WGS) entry which is preliminary data.</text>
</comment>
<dbReference type="AlphaFoldDB" id="A0AAV7E4I3"/>